<dbReference type="AlphaFoldDB" id="L2GRX8"/>
<gene>
    <name evidence="1" type="ORF">VCUG_02449</name>
</gene>
<dbReference type="Proteomes" id="UP000011081">
    <property type="component" value="Unassembled WGS sequence"/>
</dbReference>
<dbReference type="HOGENOM" id="CLU_1230673_0_0_1"/>
<evidence type="ECO:0000313" key="2">
    <source>
        <dbReference type="Proteomes" id="UP000011081"/>
    </source>
</evidence>
<reference evidence="2" key="1">
    <citation type="submission" date="2011-03" db="EMBL/GenBank/DDBJ databases">
        <title>The genome sequence of Vavraia culicis strain floridensis.</title>
        <authorList>
            <consortium name="The Broad Institute Genome Sequencing Platform"/>
            <person name="Cuomo C."/>
            <person name="Becnel J."/>
            <person name="Sanscrainte N."/>
            <person name="Young S.K."/>
            <person name="Zeng Q."/>
            <person name="Gargeya S."/>
            <person name="Fitzgerald M."/>
            <person name="Haas B."/>
            <person name="Abouelleil A."/>
            <person name="Alvarado L."/>
            <person name="Arachchi H.M."/>
            <person name="Berlin A."/>
            <person name="Chapman S.B."/>
            <person name="Gearin G."/>
            <person name="Goldberg J."/>
            <person name="Griggs A."/>
            <person name="Gujja S."/>
            <person name="Hansen M."/>
            <person name="Heiman D."/>
            <person name="Howarth C."/>
            <person name="Larimer J."/>
            <person name="Lui A."/>
            <person name="MacDonald P.J.P."/>
            <person name="McCowen C."/>
            <person name="Montmayeur A."/>
            <person name="Murphy C."/>
            <person name="Neiman D."/>
            <person name="Pearson M."/>
            <person name="Priest M."/>
            <person name="Roberts A."/>
            <person name="Saif S."/>
            <person name="Shea T."/>
            <person name="Sisk P."/>
            <person name="Stolte C."/>
            <person name="Sykes S."/>
            <person name="Wortman J."/>
            <person name="Nusbaum C."/>
            <person name="Birren B."/>
        </authorList>
    </citation>
    <scope>NUCLEOTIDE SEQUENCE [LARGE SCALE GENOMIC DNA]</scope>
    <source>
        <strain evidence="2">floridensis</strain>
    </source>
</reference>
<dbReference type="OMA" id="EMRFEVQ"/>
<dbReference type="VEuPathDB" id="MicrosporidiaDB:VCUG_02449"/>
<dbReference type="RefSeq" id="XP_008075457.1">
    <property type="nucleotide sequence ID" value="XM_008077266.1"/>
</dbReference>
<evidence type="ECO:0000313" key="1">
    <source>
        <dbReference type="EMBL" id="ELA46058.1"/>
    </source>
</evidence>
<protein>
    <submittedName>
        <fullName evidence="1">Uncharacterized protein</fullName>
    </submittedName>
</protein>
<dbReference type="InParanoid" id="L2GRX8"/>
<organism evidence="1 2">
    <name type="scientific">Vavraia culicis (isolate floridensis)</name>
    <name type="common">Microsporidian parasite</name>
    <dbReference type="NCBI Taxonomy" id="948595"/>
    <lineage>
        <taxon>Eukaryota</taxon>
        <taxon>Fungi</taxon>
        <taxon>Fungi incertae sedis</taxon>
        <taxon>Microsporidia</taxon>
        <taxon>Pleistophoridae</taxon>
        <taxon>Vavraia</taxon>
    </lineage>
</organism>
<proteinExistence type="predicted"/>
<sequence length="187" mass="22243">MSVLSTHINTFITTLTTNFIQELHKTSSFTLIHKIGAFERTLNQRFHIPRAARNATQHLRPKYELHLDIPQNYGSYMVRADHRNAISGLPAVRFKPSFFYGLYRLYGWLTSNWDNDRKIDWMEQVVIPRYFEGRSVEDIRNYESGDVVNDRVEMRFEVQKNGKHYYGRCMADLKNEEIRDYEENEIA</sequence>
<dbReference type="EMBL" id="GL877467">
    <property type="protein sequence ID" value="ELA46058.1"/>
    <property type="molecule type" value="Genomic_DNA"/>
</dbReference>
<dbReference type="GeneID" id="19880311"/>
<keyword evidence="2" id="KW-1185">Reference proteome</keyword>
<dbReference type="OrthoDB" id="10351309at2759"/>
<accession>L2GRX8</accession>
<name>L2GRX8_VAVCU</name>